<dbReference type="eggNOG" id="ENOG5032D89">
    <property type="taxonomic scope" value="Bacteria"/>
</dbReference>
<gene>
    <name evidence="2" type="ORF">I568_00556</name>
</gene>
<comment type="caution">
    <text evidence="2">The sequence shown here is derived from an EMBL/GenBank/DDBJ whole genome shotgun (WGS) entry which is preliminary data.</text>
</comment>
<sequence>MADIKINQIATQNFFQIPQIFMTRTEKKVDGGKILKIKYTSDYAKELSNDAKLAYAALYNRCQLSIKSYELGKKDFVDEDGSIFLIYTVEDLMDLLDKSRGTVIKIKKELNKLGLLREVRQGLNKPNKLYLQLVDASHQIIEFYDELGNSIVLSDDKSEALDRQGSLNFGLPKNELQEVQILDISKNELSNTTHIDTKLDTSINWQESFLLLSENTFLDKTCLNYIAKCSSDYLAAKKIVDMIYQTKKLVCREWMDYLKGRKVVSDLIEIVGEDFNQDLFHTIQRIFAKNKILLNQGKSFSNKDGFVFKTLLNFWRACAFELNHNQLEYLYGTIRLSEGREIQIAKAEKELDKQAFLNFLYLPKEDSVSLHDWTK</sequence>
<protein>
    <recommendedName>
        <fullName evidence="1">Replication initiator A N-terminal domain-containing protein</fullName>
    </recommendedName>
</protein>
<dbReference type="PATRIC" id="fig|1121865.3.peg.638"/>
<accession>S1NEQ9</accession>
<reference evidence="2 3" key="1">
    <citation type="submission" date="2013-03" db="EMBL/GenBank/DDBJ databases">
        <title>The Genome Sequence of Enterococcus columbae ATCC_51263 (PacBio/Illumina hybrid assembly).</title>
        <authorList>
            <consortium name="The Broad Institute Genomics Platform"/>
            <consortium name="The Broad Institute Genome Sequencing Center for Infectious Disease"/>
            <person name="Earl A."/>
            <person name="Russ C."/>
            <person name="Gilmore M."/>
            <person name="Surin D."/>
            <person name="Walker B."/>
            <person name="Young S."/>
            <person name="Zeng Q."/>
            <person name="Gargeya S."/>
            <person name="Fitzgerald M."/>
            <person name="Haas B."/>
            <person name="Abouelleil A."/>
            <person name="Allen A.W."/>
            <person name="Alvarado L."/>
            <person name="Arachchi H.M."/>
            <person name="Berlin A.M."/>
            <person name="Chapman S.B."/>
            <person name="Gainer-Dewar J."/>
            <person name="Goldberg J."/>
            <person name="Griggs A."/>
            <person name="Gujja S."/>
            <person name="Hansen M."/>
            <person name="Howarth C."/>
            <person name="Imamovic A."/>
            <person name="Ireland A."/>
            <person name="Larimer J."/>
            <person name="McCowan C."/>
            <person name="Murphy C."/>
            <person name="Pearson M."/>
            <person name="Poon T.W."/>
            <person name="Priest M."/>
            <person name="Roberts A."/>
            <person name="Saif S."/>
            <person name="Shea T."/>
            <person name="Sisk P."/>
            <person name="Sykes S."/>
            <person name="Wortman J."/>
            <person name="Nusbaum C."/>
            <person name="Birren B."/>
        </authorList>
    </citation>
    <scope>NUCLEOTIDE SEQUENCE [LARGE SCALE GENOMIC DNA]</scope>
    <source>
        <strain evidence="2 3">ATCC 51263</strain>
    </source>
</reference>
<dbReference type="Proteomes" id="UP000014113">
    <property type="component" value="Unassembled WGS sequence"/>
</dbReference>
<dbReference type="RefSeq" id="WP_016182811.1">
    <property type="nucleotide sequence ID" value="NZ_JXKI01000006.1"/>
</dbReference>
<organism evidence="2 3">
    <name type="scientific">Enterococcus columbae DSM 7374 = ATCC 51263</name>
    <dbReference type="NCBI Taxonomy" id="1121865"/>
    <lineage>
        <taxon>Bacteria</taxon>
        <taxon>Bacillati</taxon>
        <taxon>Bacillota</taxon>
        <taxon>Bacilli</taxon>
        <taxon>Lactobacillales</taxon>
        <taxon>Enterococcaceae</taxon>
        <taxon>Enterococcus</taxon>
    </lineage>
</organism>
<dbReference type="Pfam" id="PF06970">
    <property type="entry name" value="RepA_N"/>
    <property type="match status" value="1"/>
</dbReference>
<evidence type="ECO:0000259" key="1">
    <source>
        <dbReference type="Pfam" id="PF06970"/>
    </source>
</evidence>
<feature type="domain" description="Replication initiator A N-terminal" evidence="1">
    <location>
        <begin position="39"/>
        <end position="110"/>
    </location>
</feature>
<dbReference type="STRING" id="1121865.OMW_00648"/>
<dbReference type="InterPro" id="IPR010724">
    <property type="entry name" value="RepA_N"/>
</dbReference>
<dbReference type="AlphaFoldDB" id="S1NEQ9"/>
<proteinExistence type="predicted"/>
<keyword evidence="3" id="KW-1185">Reference proteome</keyword>
<dbReference type="EMBL" id="ASWJ01000003">
    <property type="protein sequence ID" value="EOW87512.1"/>
    <property type="molecule type" value="Genomic_DNA"/>
</dbReference>
<evidence type="ECO:0000313" key="2">
    <source>
        <dbReference type="EMBL" id="EOW87512.1"/>
    </source>
</evidence>
<evidence type="ECO:0000313" key="3">
    <source>
        <dbReference type="Proteomes" id="UP000014113"/>
    </source>
</evidence>
<dbReference type="OrthoDB" id="1695311at2"/>
<name>S1NEQ9_9ENTE</name>